<sequence length="255" mass="29024">IDIIAGVTRDEGSLLSYWTYPELHGNFTEQEFRDLVQVSDDLFHGIPVQNVTDYYLRDVNTSDSQALKHAFYNYYGDILMKCPTYLLHLKQKPDKKLMLSWCGNLNFFSAEIMQMWTQFAKNGLPSTEWPTLIDHNQLVRVKNLNPHTDTPVMVNPFESTCDGLIDGTKVKDMCPQPVRHFTNDVNQSEDCLFLNIWTVSSQNNRSNGDLKAVMVYIHGGGFIVGSSFQFPDINGTALASHDLTIVTINYRLGFL</sequence>
<dbReference type="InterPro" id="IPR050309">
    <property type="entry name" value="Type-B_Carboxylest/Lipase"/>
</dbReference>
<feature type="non-terminal residue" evidence="3">
    <location>
        <position position="1"/>
    </location>
</feature>
<organism evidence="3">
    <name type="scientific">Oppiella nova</name>
    <dbReference type="NCBI Taxonomy" id="334625"/>
    <lineage>
        <taxon>Eukaryota</taxon>
        <taxon>Metazoa</taxon>
        <taxon>Ecdysozoa</taxon>
        <taxon>Arthropoda</taxon>
        <taxon>Chelicerata</taxon>
        <taxon>Arachnida</taxon>
        <taxon>Acari</taxon>
        <taxon>Acariformes</taxon>
        <taxon>Sarcoptiformes</taxon>
        <taxon>Oribatida</taxon>
        <taxon>Brachypylina</taxon>
        <taxon>Oppioidea</taxon>
        <taxon>Oppiidae</taxon>
        <taxon>Oppiella</taxon>
    </lineage>
</organism>
<keyword evidence="1" id="KW-0325">Glycoprotein</keyword>
<dbReference type="Gene3D" id="3.40.50.1820">
    <property type="entry name" value="alpha/beta hydrolase"/>
    <property type="match status" value="2"/>
</dbReference>
<evidence type="ECO:0000313" key="3">
    <source>
        <dbReference type="EMBL" id="CAD7661218.1"/>
    </source>
</evidence>
<dbReference type="AlphaFoldDB" id="A0A7R9QWN8"/>
<evidence type="ECO:0000259" key="2">
    <source>
        <dbReference type="Pfam" id="PF00135"/>
    </source>
</evidence>
<evidence type="ECO:0000313" key="4">
    <source>
        <dbReference type="Proteomes" id="UP000728032"/>
    </source>
</evidence>
<name>A0A7R9QWN8_9ACAR</name>
<dbReference type="InterPro" id="IPR002018">
    <property type="entry name" value="CarbesteraseB"/>
</dbReference>
<dbReference type="InterPro" id="IPR029058">
    <property type="entry name" value="AB_hydrolase_fold"/>
</dbReference>
<protein>
    <recommendedName>
        <fullName evidence="2">Carboxylesterase type B domain-containing protein</fullName>
    </recommendedName>
</protein>
<dbReference type="EMBL" id="OC937643">
    <property type="protein sequence ID" value="CAD7661218.1"/>
    <property type="molecule type" value="Genomic_DNA"/>
</dbReference>
<feature type="non-terminal residue" evidence="3">
    <location>
        <position position="255"/>
    </location>
</feature>
<reference evidence="3" key="1">
    <citation type="submission" date="2020-11" db="EMBL/GenBank/DDBJ databases">
        <authorList>
            <person name="Tran Van P."/>
        </authorList>
    </citation>
    <scope>NUCLEOTIDE SEQUENCE</scope>
</reference>
<dbReference type="PANTHER" id="PTHR11559">
    <property type="entry name" value="CARBOXYLESTERASE"/>
    <property type="match status" value="1"/>
</dbReference>
<dbReference type="Proteomes" id="UP000728032">
    <property type="component" value="Unassembled WGS sequence"/>
</dbReference>
<accession>A0A7R9QWN8</accession>
<keyword evidence="4" id="KW-1185">Reference proteome</keyword>
<dbReference type="Pfam" id="PF00135">
    <property type="entry name" value="COesterase"/>
    <property type="match status" value="1"/>
</dbReference>
<dbReference type="EMBL" id="CAJPVJ010022818">
    <property type="protein sequence ID" value="CAG2178354.1"/>
    <property type="molecule type" value="Genomic_DNA"/>
</dbReference>
<proteinExistence type="predicted"/>
<dbReference type="SUPFAM" id="SSF53474">
    <property type="entry name" value="alpha/beta-Hydrolases"/>
    <property type="match status" value="2"/>
</dbReference>
<dbReference type="OrthoDB" id="408631at2759"/>
<evidence type="ECO:0000256" key="1">
    <source>
        <dbReference type="ARBA" id="ARBA00023180"/>
    </source>
</evidence>
<feature type="domain" description="Carboxylesterase type B" evidence="2">
    <location>
        <begin position="162"/>
        <end position="255"/>
    </location>
</feature>
<gene>
    <name evidence="3" type="ORF">ONB1V03_LOCUS17779</name>
</gene>